<dbReference type="HOGENOM" id="CLU_006344_1_1_1"/>
<dbReference type="InterPro" id="IPR013087">
    <property type="entry name" value="Znf_C2H2_type"/>
</dbReference>
<evidence type="ECO:0000256" key="1">
    <source>
        <dbReference type="SAM" id="MobiDB-lite"/>
    </source>
</evidence>
<feature type="region of interest" description="Disordered" evidence="1">
    <location>
        <begin position="35"/>
        <end position="166"/>
    </location>
</feature>
<keyword evidence="4" id="KW-1185">Reference proteome</keyword>
<name>A0A0C3ESV9_PILCF</name>
<reference evidence="4" key="2">
    <citation type="submission" date="2015-01" db="EMBL/GenBank/DDBJ databases">
        <title>Evolutionary Origins and Diversification of the Mycorrhizal Mutualists.</title>
        <authorList>
            <consortium name="DOE Joint Genome Institute"/>
            <consortium name="Mycorrhizal Genomics Consortium"/>
            <person name="Kohler A."/>
            <person name="Kuo A."/>
            <person name="Nagy L.G."/>
            <person name="Floudas D."/>
            <person name="Copeland A."/>
            <person name="Barry K.W."/>
            <person name="Cichocki N."/>
            <person name="Veneault-Fourrey C."/>
            <person name="LaButti K."/>
            <person name="Lindquist E.A."/>
            <person name="Lipzen A."/>
            <person name="Lundell T."/>
            <person name="Morin E."/>
            <person name="Murat C."/>
            <person name="Riley R."/>
            <person name="Ohm R."/>
            <person name="Sun H."/>
            <person name="Tunlid A."/>
            <person name="Henrissat B."/>
            <person name="Grigoriev I.V."/>
            <person name="Hibbett D.S."/>
            <person name="Martin F."/>
        </authorList>
    </citation>
    <scope>NUCLEOTIDE SEQUENCE [LARGE SCALE GENOMIC DNA]</scope>
    <source>
        <strain evidence="4">F 1598</strain>
    </source>
</reference>
<sequence>MNSLLTPAARQPRFACLHCICRFFNRAGLKNHVRAKHPATDHAASQSQSPSAHGLPSPQQSNEQFPPLCSPTVETQDHHDFIQPPLFDDDDYNNYDNYDNYDDYGYQDENNIFDDNLSGSGSRSSTPISVPSSQDHARRICDKYGNDIPIDSPPPPRESDLGPDDWTPYQSQVEFELADFLYRRNQMSASDINYLLSLWGASSATHGEAPPFPDHMDLYSAIDSTPIGDVSWESFSLRFNGTRPNDAVPPWMDAEYDVWFRNPRNLVHNIISNPDFNNAFDYAPYQEHDANGTRRYHNFMSRNWAWRQADLISEDPETHGSFFCPIILGSDKTTVSVATGHNEYWPVYLSIGNIHNNVRCAHRNGLVLLGFLAIPKTDKEHQNDADFHKFRRQLLHSSLAKILECLKPFMTTPDIVHCVNGHFRRAIYGLGPYIADYPEQCLLACTVQGWCARCTAPSRDLNGHRHLRRSHAHTDMLVREFELGALWDEYGIVGDIIPFTNAFPRADIHELLLPDLLHQLIKGVFKDHIVTWITDYIKAKYPEREANRILDDIDRHIALAPSFAGLRRFADGRGFKQWTGDDSKALMKVYLPAIEGYVPQDMVRALRAFLECCYIVRRDILDTNSLRELEDALEHYYTCRKIFEDCGVHAEGFNLPRQHSLHHYLQLVRAFGAPNGLCSSITESKHIKAVKEPW</sequence>
<dbReference type="Proteomes" id="UP000054166">
    <property type="component" value="Unassembled WGS sequence"/>
</dbReference>
<proteinExistence type="predicted"/>
<feature type="compositionally biased region" description="Low complexity" evidence="1">
    <location>
        <begin position="118"/>
        <end position="133"/>
    </location>
</feature>
<dbReference type="AlphaFoldDB" id="A0A0C3ESV9"/>
<dbReference type="STRING" id="765440.A0A0C3ESV9"/>
<gene>
    <name evidence="3" type="ORF">PILCRDRAFT_17301</name>
</gene>
<evidence type="ECO:0000313" key="4">
    <source>
        <dbReference type="Proteomes" id="UP000054166"/>
    </source>
</evidence>
<feature type="compositionally biased region" description="Basic and acidic residues" evidence="1">
    <location>
        <begin position="135"/>
        <end position="145"/>
    </location>
</feature>
<dbReference type="InterPro" id="IPR041078">
    <property type="entry name" value="Plavaka"/>
</dbReference>
<feature type="domain" description="C2H2-type" evidence="2">
    <location>
        <begin position="16"/>
        <end position="37"/>
    </location>
</feature>
<dbReference type="EMBL" id="KN833426">
    <property type="protein sequence ID" value="KIM71184.1"/>
    <property type="molecule type" value="Genomic_DNA"/>
</dbReference>
<evidence type="ECO:0000313" key="3">
    <source>
        <dbReference type="EMBL" id="KIM71184.1"/>
    </source>
</evidence>
<dbReference type="InParanoid" id="A0A0C3ESV9"/>
<feature type="compositionally biased region" description="Low complexity" evidence="1">
    <location>
        <begin position="43"/>
        <end position="52"/>
    </location>
</feature>
<dbReference type="PROSITE" id="PS00028">
    <property type="entry name" value="ZINC_FINGER_C2H2_1"/>
    <property type="match status" value="1"/>
</dbReference>
<reference evidence="3 4" key="1">
    <citation type="submission" date="2014-04" db="EMBL/GenBank/DDBJ databases">
        <authorList>
            <consortium name="DOE Joint Genome Institute"/>
            <person name="Kuo A."/>
            <person name="Tarkka M."/>
            <person name="Buscot F."/>
            <person name="Kohler A."/>
            <person name="Nagy L.G."/>
            <person name="Floudas D."/>
            <person name="Copeland A."/>
            <person name="Barry K.W."/>
            <person name="Cichocki N."/>
            <person name="Veneault-Fourrey C."/>
            <person name="LaButti K."/>
            <person name="Lindquist E.A."/>
            <person name="Lipzen A."/>
            <person name="Lundell T."/>
            <person name="Morin E."/>
            <person name="Murat C."/>
            <person name="Sun H."/>
            <person name="Tunlid A."/>
            <person name="Henrissat B."/>
            <person name="Grigoriev I.V."/>
            <person name="Hibbett D.S."/>
            <person name="Martin F."/>
            <person name="Nordberg H.P."/>
            <person name="Cantor M.N."/>
            <person name="Hua S.X."/>
        </authorList>
    </citation>
    <scope>NUCLEOTIDE SEQUENCE [LARGE SCALE GENOMIC DNA]</scope>
    <source>
        <strain evidence="3 4">F 1598</strain>
    </source>
</reference>
<evidence type="ECO:0000259" key="2">
    <source>
        <dbReference type="PROSITE" id="PS00028"/>
    </source>
</evidence>
<protein>
    <recommendedName>
        <fullName evidence="2">C2H2-type domain-containing protein</fullName>
    </recommendedName>
</protein>
<organism evidence="3 4">
    <name type="scientific">Piloderma croceum (strain F 1598)</name>
    <dbReference type="NCBI Taxonomy" id="765440"/>
    <lineage>
        <taxon>Eukaryota</taxon>
        <taxon>Fungi</taxon>
        <taxon>Dikarya</taxon>
        <taxon>Basidiomycota</taxon>
        <taxon>Agaricomycotina</taxon>
        <taxon>Agaricomycetes</taxon>
        <taxon>Agaricomycetidae</taxon>
        <taxon>Atheliales</taxon>
        <taxon>Atheliaceae</taxon>
        <taxon>Piloderma</taxon>
    </lineage>
</organism>
<feature type="compositionally biased region" description="Acidic residues" evidence="1">
    <location>
        <begin position="87"/>
        <end position="106"/>
    </location>
</feature>
<accession>A0A0C3ESV9</accession>
<dbReference type="OrthoDB" id="3199698at2759"/>
<dbReference type="Pfam" id="PF18759">
    <property type="entry name" value="Plavaka"/>
    <property type="match status" value="1"/>
</dbReference>